<protein>
    <submittedName>
        <fullName evidence="2">Uncharacterized protein</fullName>
    </submittedName>
</protein>
<evidence type="ECO:0000313" key="3">
    <source>
        <dbReference type="Proteomes" id="UP000325440"/>
    </source>
</evidence>
<evidence type="ECO:0000256" key="1">
    <source>
        <dbReference type="SAM" id="Phobius"/>
    </source>
</evidence>
<name>A0A5E4N865_9HEMI</name>
<evidence type="ECO:0000313" key="2">
    <source>
        <dbReference type="EMBL" id="VVC39938.1"/>
    </source>
</evidence>
<keyword evidence="3" id="KW-1185">Reference proteome</keyword>
<dbReference type="AlphaFoldDB" id="A0A5E4N865"/>
<reference evidence="2 3" key="1">
    <citation type="submission" date="2019-08" db="EMBL/GenBank/DDBJ databases">
        <authorList>
            <person name="Alioto T."/>
            <person name="Alioto T."/>
            <person name="Gomez Garrido J."/>
        </authorList>
    </citation>
    <scope>NUCLEOTIDE SEQUENCE [LARGE SCALE GENOMIC DNA]</scope>
</reference>
<keyword evidence="1" id="KW-1133">Transmembrane helix</keyword>
<dbReference type="Proteomes" id="UP000325440">
    <property type="component" value="Unassembled WGS sequence"/>
</dbReference>
<gene>
    <name evidence="2" type="ORF">CINCED_3A000886</name>
</gene>
<keyword evidence="1" id="KW-0812">Transmembrane</keyword>
<sequence length="107" mass="12666">MMMRKNTIPRSCPYEQNPLTPHITAENSEHKSRKLRFFQYRHTTRSFLPYALSSLVKINGSFGIANNRTGLFRRTLEWWKSKENDPWMKSIFVFYSFVFALVATLSP</sequence>
<feature type="transmembrane region" description="Helical" evidence="1">
    <location>
        <begin position="86"/>
        <end position="105"/>
    </location>
</feature>
<proteinExistence type="predicted"/>
<accession>A0A5E4N865</accession>
<dbReference type="EMBL" id="CABPRJ010001899">
    <property type="protein sequence ID" value="VVC39938.1"/>
    <property type="molecule type" value="Genomic_DNA"/>
</dbReference>
<keyword evidence="1" id="KW-0472">Membrane</keyword>
<organism evidence="2 3">
    <name type="scientific">Cinara cedri</name>
    <dbReference type="NCBI Taxonomy" id="506608"/>
    <lineage>
        <taxon>Eukaryota</taxon>
        <taxon>Metazoa</taxon>
        <taxon>Ecdysozoa</taxon>
        <taxon>Arthropoda</taxon>
        <taxon>Hexapoda</taxon>
        <taxon>Insecta</taxon>
        <taxon>Pterygota</taxon>
        <taxon>Neoptera</taxon>
        <taxon>Paraneoptera</taxon>
        <taxon>Hemiptera</taxon>
        <taxon>Sternorrhyncha</taxon>
        <taxon>Aphidomorpha</taxon>
        <taxon>Aphidoidea</taxon>
        <taxon>Aphididae</taxon>
        <taxon>Lachninae</taxon>
        <taxon>Cinara</taxon>
    </lineage>
</organism>